<protein>
    <recommendedName>
        <fullName evidence="2">TIR domain-containing protein</fullName>
    </recommendedName>
</protein>
<accession>A0A815RJ10</accession>
<evidence type="ECO:0000313" key="4">
    <source>
        <dbReference type="EMBL" id="CAF1639907.1"/>
    </source>
</evidence>
<proteinExistence type="predicted"/>
<dbReference type="Proteomes" id="UP000663852">
    <property type="component" value="Unassembled WGS sequence"/>
</dbReference>
<dbReference type="InterPro" id="IPR000157">
    <property type="entry name" value="TIR_dom"/>
</dbReference>
<evidence type="ECO:0000259" key="2">
    <source>
        <dbReference type="Pfam" id="PF13676"/>
    </source>
</evidence>
<dbReference type="PANTHER" id="PTHR46270">
    <property type="entry name" value="ARMADILLO-TYPE FOLD-RELATED"/>
    <property type="match status" value="1"/>
</dbReference>
<dbReference type="Proteomes" id="UP000663828">
    <property type="component" value="Unassembled WGS sequence"/>
</dbReference>
<feature type="compositionally biased region" description="Basic residues" evidence="1">
    <location>
        <begin position="178"/>
        <end position="200"/>
    </location>
</feature>
<dbReference type="PANTHER" id="PTHR46270:SF2">
    <property type="entry name" value="TIR DOMAIN-CONTAINING PROTEIN"/>
    <property type="match status" value="1"/>
</dbReference>
<organism evidence="3 6">
    <name type="scientific">Adineta ricciae</name>
    <name type="common">Rotifer</name>
    <dbReference type="NCBI Taxonomy" id="249248"/>
    <lineage>
        <taxon>Eukaryota</taxon>
        <taxon>Metazoa</taxon>
        <taxon>Spiralia</taxon>
        <taxon>Gnathifera</taxon>
        <taxon>Rotifera</taxon>
        <taxon>Eurotatoria</taxon>
        <taxon>Bdelloidea</taxon>
        <taxon>Adinetida</taxon>
        <taxon>Adinetidae</taxon>
        <taxon>Adineta</taxon>
    </lineage>
</organism>
<dbReference type="Gene3D" id="3.40.50.10140">
    <property type="entry name" value="Toll/interleukin-1 receptor homology (TIR) domain"/>
    <property type="match status" value="1"/>
</dbReference>
<feature type="region of interest" description="Disordered" evidence="1">
    <location>
        <begin position="171"/>
        <end position="200"/>
    </location>
</feature>
<sequence>MAFNDGKHVMFSYCRKDLKVVSQIYDTLTNANIPVWFDLHGGVKDNLYKSMAEAVENASIVCCFMSPEYQESENCQLELTYAERQRKHIIPCIVADKYEWRPSNWLGLITSRLLYIHFDPHSEQNIDLKANELVQRIKEHSSFPDSIDSHLTNQNLGVLYERGTENCVKHENEGQSRHLVKHSHPSHKHHHPHHHHSHPH</sequence>
<name>A0A815RJ10_ADIRI</name>
<gene>
    <name evidence="3" type="ORF">EDS130_LOCUS41154</name>
    <name evidence="4" type="ORF">XAT740_LOCUS53134</name>
</gene>
<dbReference type="AlphaFoldDB" id="A0A815RJ10"/>
<evidence type="ECO:0000313" key="3">
    <source>
        <dbReference type="EMBL" id="CAF1476543.1"/>
    </source>
</evidence>
<dbReference type="EMBL" id="CAJNOJ010000527">
    <property type="protein sequence ID" value="CAF1476543.1"/>
    <property type="molecule type" value="Genomic_DNA"/>
</dbReference>
<dbReference type="SUPFAM" id="SSF52200">
    <property type="entry name" value="Toll/Interleukin receptor TIR domain"/>
    <property type="match status" value="1"/>
</dbReference>
<evidence type="ECO:0000313" key="5">
    <source>
        <dbReference type="Proteomes" id="UP000663828"/>
    </source>
</evidence>
<feature type="domain" description="TIR" evidence="2">
    <location>
        <begin position="9"/>
        <end position="123"/>
    </location>
</feature>
<dbReference type="EMBL" id="CAJNOR010008991">
    <property type="protein sequence ID" value="CAF1639907.1"/>
    <property type="molecule type" value="Genomic_DNA"/>
</dbReference>
<dbReference type="GO" id="GO:0007165">
    <property type="term" value="P:signal transduction"/>
    <property type="evidence" value="ECO:0007669"/>
    <property type="project" value="InterPro"/>
</dbReference>
<comment type="caution">
    <text evidence="3">The sequence shown here is derived from an EMBL/GenBank/DDBJ whole genome shotgun (WGS) entry which is preliminary data.</text>
</comment>
<dbReference type="Pfam" id="PF13676">
    <property type="entry name" value="TIR_2"/>
    <property type="match status" value="1"/>
</dbReference>
<dbReference type="InterPro" id="IPR035897">
    <property type="entry name" value="Toll_tir_struct_dom_sf"/>
</dbReference>
<evidence type="ECO:0000313" key="6">
    <source>
        <dbReference type="Proteomes" id="UP000663852"/>
    </source>
</evidence>
<evidence type="ECO:0000256" key="1">
    <source>
        <dbReference type="SAM" id="MobiDB-lite"/>
    </source>
</evidence>
<reference evidence="3" key="1">
    <citation type="submission" date="2021-02" db="EMBL/GenBank/DDBJ databases">
        <authorList>
            <person name="Nowell W R."/>
        </authorList>
    </citation>
    <scope>NUCLEOTIDE SEQUENCE</scope>
</reference>
<dbReference type="OrthoDB" id="2148946at2759"/>
<keyword evidence="5" id="KW-1185">Reference proteome</keyword>